<comment type="caution">
    <text evidence="3">The sequence shown here is derived from an EMBL/GenBank/DDBJ whole genome shotgun (WGS) entry which is preliminary data.</text>
</comment>
<dbReference type="InterPro" id="IPR006645">
    <property type="entry name" value="NGN-like_dom"/>
</dbReference>
<organism evidence="3 4">
    <name type="scientific">Lachnoclostridium phocaeense</name>
    <dbReference type="NCBI Taxonomy" id="1871021"/>
    <lineage>
        <taxon>Bacteria</taxon>
        <taxon>Bacillati</taxon>
        <taxon>Bacillota</taxon>
        <taxon>Clostridia</taxon>
        <taxon>Lachnospirales</taxon>
        <taxon>Lachnospiraceae</taxon>
    </lineage>
</organism>
<name>A0A921I156_9FIRM</name>
<dbReference type="InterPro" id="IPR036735">
    <property type="entry name" value="NGN_dom_sf"/>
</dbReference>
<dbReference type="GO" id="GO:0006354">
    <property type="term" value="P:DNA-templated transcription elongation"/>
    <property type="evidence" value="ECO:0007669"/>
    <property type="project" value="InterPro"/>
</dbReference>
<evidence type="ECO:0000259" key="2">
    <source>
        <dbReference type="Pfam" id="PF02357"/>
    </source>
</evidence>
<dbReference type="EMBL" id="DYVY01000083">
    <property type="protein sequence ID" value="HJF94175.1"/>
    <property type="molecule type" value="Genomic_DNA"/>
</dbReference>
<dbReference type="Gene3D" id="3.30.70.940">
    <property type="entry name" value="NusG, N-terminal domain"/>
    <property type="match status" value="1"/>
</dbReference>
<dbReference type="SUPFAM" id="SSF82679">
    <property type="entry name" value="N-utilization substance G protein NusG, N-terminal domain"/>
    <property type="match status" value="1"/>
</dbReference>
<reference evidence="3" key="2">
    <citation type="submission" date="2021-09" db="EMBL/GenBank/DDBJ databases">
        <authorList>
            <person name="Gilroy R."/>
        </authorList>
    </citation>
    <scope>NUCLEOTIDE SEQUENCE</scope>
    <source>
        <strain evidence="3">ChiSjej5B23-16112</strain>
    </source>
</reference>
<protein>
    <recommendedName>
        <fullName evidence="2">NusG-like N-terminal domain-containing protein</fullName>
    </recommendedName>
</protein>
<keyword evidence="1" id="KW-0804">Transcription</keyword>
<dbReference type="AlphaFoldDB" id="A0A921I156"/>
<evidence type="ECO:0000313" key="3">
    <source>
        <dbReference type="EMBL" id="HJF94175.1"/>
    </source>
</evidence>
<sequence length="187" mass="22035">MKGKDLQTDNWYVLRTVPGKEKEAAELMERTVDRRLWKQCRVLKKQKLFRVEGKYFLSREDMFPGYMFIETDKPVQLGSALERSREYPKLIGNDKALIVPVEKKDLEFLKVACGEDLQKEMSLSKVEADGEGNLTHVEGILKPYKDHIVRKRLRKRYVLAEVELFQRKENILFGIYMPGDEIWHDGR</sequence>
<reference evidence="3" key="1">
    <citation type="journal article" date="2021" name="PeerJ">
        <title>Extensive microbial diversity within the chicken gut microbiome revealed by metagenomics and culture.</title>
        <authorList>
            <person name="Gilroy R."/>
            <person name="Ravi A."/>
            <person name="Getino M."/>
            <person name="Pursley I."/>
            <person name="Horton D.L."/>
            <person name="Alikhan N.F."/>
            <person name="Baker D."/>
            <person name="Gharbi K."/>
            <person name="Hall N."/>
            <person name="Watson M."/>
            <person name="Adriaenssens E.M."/>
            <person name="Foster-Nyarko E."/>
            <person name="Jarju S."/>
            <person name="Secka A."/>
            <person name="Antonio M."/>
            <person name="Oren A."/>
            <person name="Chaudhuri R.R."/>
            <person name="La Ragione R."/>
            <person name="Hildebrand F."/>
            <person name="Pallen M.J."/>
        </authorList>
    </citation>
    <scope>NUCLEOTIDE SEQUENCE</scope>
    <source>
        <strain evidence="3">ChiSjej5B23-16112</strain>
    </source>
</reference>
<dbReference type="Proteomes" id="UP000769156">
    <property type="component" value="Unassembled WGS sequence"/>
</dbReference>
<evidence type="ECO:0000313" key="4">
    <source>
        <dbReference type="Proteomes" id="UP000769156"/>
    </source>
</evidence>
<proteinExistence type="predicted"/>
<evidence type="ECO:0000256" key="1">
    <source>
        <dbReference type="ARBA" id="ARBA00023163"/>
    </source>
</evidence>
<accession>A0A921I156</accession>
<gene>
    <name evidence="3" type="ORF">K8V82_05220</name>
</gene>
<dbReference type="Pfam" id="PF02357">
    <property type="entry name" value="NusG"/>
    <property type="match status" value="1"/>
</dbReference>
<feature type="domain" description="NusG-like N-terminal" evidence="2">
    <location>
        <begin position="10"/>
        <end position="105"/>
    </location>
</feature>